<dbReference type="InterPro" id="IPR011013">
    <property type="entry name" value="Gal_mutarotase_sf_dom"/>
</dbReference>
<dbReference type="InterPro" id="IPR018052">
    <property type="entry name" value="Ald1_epimerase_CS"/>
</dbReference>
<dbReference type="SUPFAM" id="SSF74650">
    <property type="entry name" value="Galactose mutarotase-like"/>
    <property type="match status" value="1"/>
</dbReference>
<comment type="cofactor">
    <cofactor evidence="2">
        <name>Ca(2+)</name>
        <dbReference type="ChEBI" id="CHEBI:29108"/>
    </cofactor>
</comment>
<dbReference type="PANTHER" id="PTHR10091">
    <property type="entry name" value="ALDOSE-1-EPIMERASE"/>
    <property type="match status" value="1"/>
</dbReference>
<dbReference type="InterPro" id="IPR047215">
    <property type="entry name" value="Galactose_mutarotase-like"/>
</dbReference>
<protein>
    <recommendedName>
        <fullName evidence="7 11">Aldose 1-epimerase</fullName>
        <ecNumber evidence="6 11">5.1.3.3</ecNumber>
    </recommendedName>
</protein>
<reference evidence="12" key="1">
    <citation type="journal article" date="2021" name="PeerJ">
        <title>Extensive microbial diversity within the chicken gut microbiome revealed by metagenomics and culture.</title>
        <authorList>
            <person name="Gilroy R."/>
            <person name="Ravi A."/>
            <person name="Getino M."/>
            <person name="Pursley I."/>
            <person name="Horton D.L."/>
            <person name="Alikhan N.F."/>
            <person name="Baker D."/>
            <person name="Gharbi K."/>
            <person name="Hall N."/>
            <person name="Watson M."/>
            <person name="Adriaenssens E.M."/>
            <person name="Foster-Nyarko E."/>
            <person name="Jarju S."/>
            <person name="Secka A."/>
            <person name="Antonio M."/>
            <person name="Oren A."/>
            <person name="Chaudhuri R.R."/>
            <person name="La Ragione R."/>
            <person name="Hildebrand F."/>
            <person name="Pallen M.J."/>
        </authorList>
    </citation>
    <scope>NUCLEOTIDE SEQUENCE</scope>
    <source>
        <strain evidence="12">4100</strain>
    </source>
</reference>
<keyword evidence="9 11" id="KW-0413">Isomerase</keyword>
<comment type="subunit">
    <text evidence="5">Monomer.</text>
</comment>
<evidence type="ECO:0000256" key="11">
    <source>
        <dbReference type="PIRNR" id="PIRNR005096"/>
    </source>
</evidence>
<dbReference type="GO" id="GO:0004034">
    <property type="term" value="F:aldose 1-epimerase activity"/>
    <property type="evidence" value="ECO:0007669"/>
    <property type="project" value="UniProtKB-EC"/>
</dbReference>
<dbReference type="GO" id="GO:0033499">
    <property type="term" value="P:galactose catabolic process via UDP-galactose, Leloir pathway"/>
    <property type="evidence" value="ECO:0007669"/>
    <property type="project" value="TreeGrafter"/>
</dbReference>
<dbReference type="PANTHER" id="PTHR10091:SF0">
    <property type="entry name" value="GALACTOSE MUTAROTASE"/>
    <property type="match status" value="1"/>
</dbReference>
<evidence type="ECO:0000256" key="8">
    <source>
        <dbReference type="ARBA" id="ARBA00022837"/>
    </source>
</evidence>
<reference evidence="12" key="2">
    <citation type="submission" date="2021-09" db="EMBL/GenBank/DDBJ databases">
        <authorList>
            <person name="Gilroy R."/>
        </authorList>
    </citation>
    <scope>NUCLEOTIDE SEQUENCE</scope>
    <source>
        <strain evidence="12">4100</strain>
    </source>
</reference>
<dbReference type="InterPro" id="IPR015443">
    <property type="entry name" value="Aldose_1-epimerase"/>
</dbReference>
<name>A0A4Q0U6V8_9BACT</name>
<evidence type="ECO:0000256" key="5">
    <source>
        <dbReference type="ARBA" id="ARBA00011245"/>
    </source>
</evidence>
<dbReference type="InterPro" id="IPR008183">
    <property type="entry name" value="Aldose_1/G6P_1-epimerase"/>
</dbReference>
<accession>A0A4Q0U6V8</accession>
<keyword evidence="8" id="KW-0106">Calcium</keyword>
<dbReference type="Pfam" id="PF01263">
    <property type="entry name" value="Aldose_epim"/>
    <property type="match status" value="1"/>
</dbReference>
<evidence type="ECO:0000256" key="4">
    <source>
        <dbReference type="ARBA" id="ARBA00006206"/>
    </source>
</evidence>
<evidence type="ECO:0000313" key="12">
    <source>
        <dbReference type="EMBL" id="HJE39309.1"/>
    </source>
</evidence>
<dbReference type="CDD" id="cd09019">
    <property type="entry name" value="galactose_mutarotase_like"/>
    <property type="match status" value="1"/>
</dbReference>
<evidence type="ECO:0000256" key="3">
    <source>
        <dbReference type="ARBA" id="ARBA00005028"/>
    </source>
</evidence>
<dbReference type="NCBIfam" id="NF008277">
    <property type="entry name" value="PRK11055.1"/>
    <property type="match status" value="1"/>
</dbReference>
<dbReference type="AlphaFoldDB" id="A0A4Q0U6V8"/>
<dbReference type="Proteomes" id="UP000711407">
    <property type="component" value="Unassembled WGS sequence"/>
</dbReference>
<evidence type="ECO:0000313" key="13">
    <source>
        <dbReference type="Proteomes" id="UP000711407"/>
    </source>
</evidence>
<gene>
    <name evidence="12" type="ORF">K8V47_06095</name>
</gene>
<organism evidence="12 13">
    <name type="scientific">Candidatus Amulumruptor caecigallinarius</name>
    <dbReference type="NCBI Taxonomy" id="2109911"/>
    <lineage>
        <taxon>Bacteria</taxon>
        <taxon>Pseudomonadati</taxon>
        <taxon>Bacteroidota</taxon>
        <taxon>Bacteroidia</taxon>
        <taxon>Bacteroidales</taxon>
        <taxon>Muribaculaceae</taxon>
        <taxon>Candidatus Amulumruptor</taxon>
    </lineage>
</organism>
<dbReference type="EMBL" id="DYXT01000029">
    <property type="protein sequence ID" value="HJE39309.1"/>
    <property type="molecule type" value="Genomic_DNA"/>
</dbReference>
<sequence length="349" mass="37917">MKITLDIVGTPKGDAAIITLTNSRGASVVLSSIGAGIMEINVPDRNGAVADVVLGYKNIADYLYDGPTMGKTPGRYANRICHGRFSLDGKDYSLPVNCGPHHLHGGPEGFQNRLWKYDIGSDCVTFTLCSPDGDSGYPGEVVAEVTYRWSDDNTLTIDYRASATAPTPLNMTNHAYWNLDGEGSGSAMGHVLQVEASAYVETDETLAPTGTLREVKGTPMDFTEAKVVGRDIKEPFDALVHGKGYDHCYAFDAYDGKGTLFKGAELYSPVSGRRLVVKTTYPGMQLYTANWLTGGTPEGRHGADYKDYEAVALECQMFPDSPNHPSFPSAILRPGERYHHVIVYELDVV</sequence>
<evidence type="ECO:0000256" key="6">
    <source>
        <dbReference type="ARBA" id="ARBA00013185"/>
    </source>
</evidence>
<evidence type="ECO:0000256" key="9">
    <source>
        <dbReference type="ARBA" id="ARBA00023235"/>
    </source>
</evidence>
<comment type="caution">
    <text evidence="12">The sequence shown here is derived from an EMBL/GenBank/DDBJ whole genome shotgun (WGS) entry which is preliminary data.</text>
</comment>
<dbReference type="GO" id="GO:0030246">
    <property type="term" value="F:carbohydrate binding"/>
    <property type="evidence" value="ECO:0007669"/>
    <property type="project" value="InterPro"/>
</dbReference>
<evidence type="ECO:0000256" key="1">
    <source>
        <dbReference type="ARBA" id="ARBA00001614"/>
    </source>
</evidence>
<comment type="pathway">
    <text evidence="3 11">Carbohydrate metabolism; hexose metabolism.</text>
</comment>
<comment type="similarity">
    <text evidence="4 11">Belongs to the aldose epimerase family.</text>
</comment>
<dbReference type="GO" id="GO:0006006">
    <property type="term" value="P:glucose metabolic process"/>
    <property type="evidence" value="ECO:0007669"/>
    <property type="project" value="TreeGrafter"/>
</dbReference>
<dbReference type="Gene3D" id="2.70.98.10">
    <property type="match status" value="1"/>
</dbReference>
<proteinExistence type="inferred from homology"/>
<dbReference type="PROSITE" id="PS00545">
    <property type="entry name" value="ALDOSE_1_EPIMERASE"/>
    <property type="match status" value="1"/>
</dbReference>
<keyword evidence="10 11" id="KW-0119">Carbohydrate metabolism</keyword>
<evidence type="ECO:0000256" key="7">
    <source>
        <dbReference type="ARBA" id="ARBA00014165"/>
    </source>
</evidence>
<dbReference type="InterPro" id="IPR014718">
    <property type="entry name" value="GH-type_carb-bd"/>
</dbReference>
<evidence type="ECO:0000256" key="2">
    <source>
        <dbReference type="ARBA" id="ARBA00001913"/>
    </source>
</evidence>
<dbReference type="EC" id="5.1.3.3" evidence="6 11"/>
<evidence type="ECO:0000256" key="10">
    <source>
        <dbReference type="ARBA" id="ARBA00023277"/>
    </source>
</evidence>
<dbReference type="PIRSF" id="PIRSF005096">
    <property type="entry name" value="GALM"/>
    <property type="match status" value="1"/>
</dbReference>
<comment type="catalytic activity">
    <reaction evidence="1 11">
        <text>alpha-D-glucose = beta-D-glucose</text>
        <dbReference type="Rhea" id="RHEA:10264"/>
        <dbReference type="ChEBI" id="CHEBI:15903"/>
        <dbReference type="ChEBI" id="CHEBI:17925"/>
        <dbReference type="EC" id="5.1.3.3"/>
    </reaction>
</comment>